<dbReference type="Proteomes" id="UP000502005">
    <property type="component" value="Chromosome"/>
</dbReference>
<organism evidence="2 3">
    <name type="scientific">Pantoea cypripedii</name>
    <name type="common">Pectobacterium cypripedii</name>
    <name type="synonym">Erwinia cypripedii</name>
    <dbReference type="NCBI Taxonomy" id="55209"/>
    <lineage>
        <taxon>Bacteria</taxon>
        <taxon>Pseudomonadati</taxon>
        <taxon>Pseudomonadota</taxon>
        <taxon>Gammaproteobacteria</taxon>
        <taxon>Enterobacterales</taxon>
        <taxon>Erwiniaceae</taxon>
        <taxon>Pantoea</taxon>
    </lineage>
</organism>
<name>A0A6B9GAR6_PANCY</name>
<proteinExistence type="predicted"/>
<keyword evidence="1" id="KW-0812">Transmembrane</keyword>
<feature type="transmembrane region" description="Helical" evidence="1">
    <location>
        <begin position="12"/>
        <end position="32"/>
    </location>
</feature>
<evidence type="ECO:0000256" key="1">
    <source>
        <dbReference type="SAM" id="Phobius"/>
    </source>
</evidence>
<sequence>MKVYNHVCNPRVIFVTLIAACIAALVLSFASWNKARSFSYNSQVARDLDLKYSIDSCGTRKDTFFVKGWMFDSTYPHEGSLIITVNTSGKEFILPLFTFARGDVSQIFARTDDFDKVGFNASISKKLIEYNESAEFNFYIRDNGGKVTKVLSYECKQ</sequence>
<keyword evidence="1" id="KW-0472">Membrane</keyword>
<gene>
    <name evidence="2" type="ORF">CUN67_12775</name>
</gene>
<evidence type="ECO:0000313" key="3">
    <source>
        <dbReference type="Proteomes" id="UP000502005"/>
    </source>
</evidence>
<keyword evidence="1" id="KW-1133">Transmembrane helix</keyword>
<protein>
    <submittedName>
        <fullName evidence="2">Uncharacterized protein</fullName>
    </submittedName>
</protein>
<evidence type="ECO:0000313" key="2">
    <source>
        <dbReference type="EMBL" id="QGY29755.1"/>
    </source>
</evidence>
<accession>A0A6B9GAR6</accession>
<reference evidence="2 3" key="1">
    <citation type="submission" date="2017-11" db="EMBL/GenBank/DDBJ databases">
        <title>Genome sequence of Pantoea cypripedii NE1.</title>
        <authorList>
            <person name="Nascimento F.X."/>
        </authorList>
    </citation>
    <scope>NUCLEOTIDE SEQUENCE [LARGE SCALE GENOMIC DNA]</scope>
    <source>
        <strain evidence="2 3">NE1</strain>
    </source>
</reference>
<dbReference type="AlphaFoldDB" id="A0A6B9GAR6"/>
<dbReference type="EMBL" id="CP024768">
    <property type="protein sequence ID" value="QGY29755.1"/>
    <property type="molecule type" value="Genomic_DNA"/>
</dbReference>
<dbReference type="RefSeq" id="WP_208715689.1">
    <property type="nucleotide sequence ID" value="NZ_CP024768.1"/>
</dbReference>